<dbReference type="Proteomes" id="UP001596047">
    <property type="component" value="Unassembled WGS sequence"/>
</dbReference>
<evidence type="ECO:0000256" key="2">
    <source>
        <dbReference type="ARBA" id="ARBA00022448"/>
    </source>
</evidence>
<dbReference type="RefSeq" id="WP_379192421.1">
    <property type="nucleotide sequence ID" value="NZ_JBHSOW010000130.1"/>
</dbReference>
<dbReference type="Gene3D" id="3.40.190.10">
    <property type="entry name" value="Periplasmic binding protein-like II"/>
    <property type="match status" value="1"/>
</dbReference>
<evidence type="ECO:0000256" key="3">
    <source>
        <dbReference type="ARBA" id="ARBA00022475"/>
    </source>
</evidence>
<dbReference type="Pfam" id="PF13416">
    <property type="entry name" value="SBP_bac_8"/>
    <property type="match status" value="1"/>
</dbReference>
<evidence type="ECO:0000256" key="7">
    <source>
        <dbReference type="ARBA" id="ARBA00023288"/>
    </source>
</evidence>
<feature type="chain" id="PRO_5045967644" evidence="8">
    <location>
        <begin position="22"/>
        <end position="445"/>
    </location>
</feature>
<dbReference type="EMBL" id="JBHSOW010000130">
    <property type="protein sequence ID" value="MFC5653651.1"/>
    <property type="molecule type" value="Genomic_DNA"/>
</dbReference>
<evidence type="ECO:0000256" key="6">
    <source>
        <dbReference type="ARBA" id="ARBA00023139"/>
    </source>
</evidence>
<keyword evidence="4 8" id="KW-0732">Signal</keyword>
<dbReference type="PROSITE" id="PS51257">
    <property type="entry name" value="PROKAR_LIPOPROTEIN"/>
    <property type="match status" value="1"/>
</dbReference>
<evidence type="ECO:0000256" key="5">
    <source>
        <dbReference type="ARBA" id="ARBA00023136"/>
    </source>
</evidence>
<keyword evidence="7" id="KW-0449">Lipoprotein</keyword>
<dbReference type="PANTHER" id="PTHR43649">
    <property type="entry name" value="ARABINOSE-BINDING PROTEIN-RELATED"/>
    <property type="match status" value="1"/>
</dbReference>
<dbReference type="InterPro" id="IPR050490">
    <property type="entry name" value="Bact_solute-bd_prot1"/>
</dbReference>
<accession>A0ABW0WAA9</accession>
<dbReference type="SUPFAM" id="SSF53850">
    <property type="entry name" value="Periplasmic binding protein-like II"/>
    <property type="match status" value="1"/>
</dbReference>
<evidence type="ECO:0000313" key="9">
    <source>
        <dbReference type="EMBL" id="MFC5653651.1"/>
    </source>
</evidence>
<comment type="similarity">
    <text evidence="1">Belongs to the bacterial solute-binding protein 1 family.</text>
</comment>
<keyword evidence="6" id="KW-0564">Palmitate</keyword>
<dbReference type="InterPro" id="IPR006059">
    <property type="entry name" value="SBP"/>
</dbReference>
<feature type="signal peptide" evidence="8">
    <location>
        <begin position="1"/>
        <end position="21"/>
    </location>
</feature>
<protein>
    <submittedName>
        <fullName evidence="9">ABC transporter substrate-binding protein</fullName>
    </submittedName>
</protein>
<gene>
    <name evidence="9" type="ORF">ACFPYJ_31930</name>
</gene>
<comment type="caution">
    <text evidence="9">The sequence shown here is derived from an EMBL/GenBank/DDBJ whole genome shotgun (WGS) entry which is preliminary data.</text>
</comment>
<dbReference type="PROSITE" id="PS01037">
    <property type="entry name" value="SBP_BACTERIAL_1"/>
    <property type="match status" value="1"/>
</dbReference>
<name>A0ABW0WAA9_9BACL</name>
<sequence length="445" mass="50723">MKNRICLALVLSLTMIGSIGCTENNNSKNNSEVVENQKETVDTPDNELFIFTAWPAFYVDEAIFEKQVGQFIKKKFPDINLKHIAWNDGTRYEDLIAKGTIPDIVFDDVGRNTYRQIRKFKLEYDMSDLIKKYNFDTSTLNPSDMQHSINTSDGKLYSPPFNTNDYVLIYNKDLFDKFGVDYPKDGMTWNEAYELAKKLTRQEGDSTYKGFQMNPAHYMRFNQLSEPALDPNEEKSAMISDNWLKIVNNIRRFYEIPGNQLVKTNEFVKGNTAMIVDTMENAFRIVNENKDINFDISSIPVFPEAPTSKFQPSTNGMFITQQSKHKDLAFQVIAYLLSPEVQTELSKQGVLSPLTNPAVQQAFGKGIPEWNGKHFQSIFYLTGAKPPARKPGLTYIYANTDLVWDSIAKESKDNQTALRIANEAMDKAIQETIAIHKQGGDSPHE</sequence>
<proteinExistence type="inferred from homology"/>
<keyword evidence="2" id="KW-0813">Transport</keyword>
<organism evidence="9 10">
    <name type="scientific">Paenibacillus solisilvae</name>
    <dbReference type="NCBI Taxonomy" id="2486751"/>
    <lineage>
        <taxon>Bacteria</taxon>
        <taxon>Bacillati</taxon>
        <taxon>Bacillota</taxon>
        <taxon>Bacilli</taxon>
        <taxon>Bacillales</taxon>
        <taxon>Paenibacillaceae</taxon>
        <taxon>Paenibacillus</taxon>
    </lineage>
</organism>
<keyword evidence="5" id="KW-0472">Membrane</keyword>
<reference evidence="10" key="1">
    <citation type="journal article" date="2019" name="Int. J. Syst. Evol. Microbiol.">
        <title>The Global Catalogue of Microorganisms (GCM) 10K type strain sequencing project: providing services to taxonomists for standard genome sequencing and annotation.</title>
        <authorList>
            <consortium name="The Broad Institute Genomics Platform"/>
            <consortium name="The Broad Institute Genome Sequencing Center for Infectious Disease"/>
            <person name="Wu L."/>
            <person name="Ma J."/>
        </authorList>
    </citation>
    <scope>NUCLEOTIDE SEQUENCE [LARGE SCALE GENOMIC DNA]</scope>
    <source>
        <strain evidence="10">CGMCC 1.3240</strain>
    </source>
</reference>
<keyword evidence="10" id="KW-1185">Reference proteome</keyword>
<dbReference type="PANTHER" id="PTHR43649:SF33">
    <property type="entry name" value="POLYGALACTURONAN_RHAMNOGALACTURONAN-BINDING PROTEIN YTCQ"/>
    <property type="match status" value="1"/>
</dbReference>
<keyword evidence="3" id="KW-1003">Cell membrane</keyword>
<evidence type="ECO:0000256" key="4">
    <source>
        <dbReference type="ARBA" id="ARBA00022729"/>
    </source>
</evidence>
<dbReference type="InterPro" id="IPR006061">
    <property type="entry name" value="SBP_1_CS"/>
</dbReference>
<evidence type="ECO:0000313" key="10">
    <source>
        <dbReference type="Proteomes" id="UP001596047"/>
    </source>
</evidence>
<evidence type="ECO:0000256" key="1">
    <source>
        <dbReference type="ARBA" id="ARBA00008520"/>
    </source>
</evidence>
<evidence type="ECO:0000256" key="8">
    <source>
        <dbReference type="SAM" id="SignalP"/>
    </source>
</evidence>